<evidence type="ECO:0000256" key="2">
    <source>
        <dbReference type="HAMAP-Rule" id="MF_01103"/>
    </source>
</evidence>
<dbReference type="InterPro" id="IPR009242">
    <property type="entry name" value="DUF896"/>
</dbReference>
<dbReference type="SUPFAM" id="SSF158221">
    <property type="entry name" value="YnzC-like"/>
    <property type="match status" value="1"/>
</dbReference>
<name>A0A0R1HY07_9LACO</name>
<sequence length="88" mass="10411">MNKEVNQMADTEMKALIERINVLAKKAKEEGLSEIEELERKDLRQKYLKKFRESFKSQIEMVQVFDKAGKEVTPKKVQDIQRKKGLRD</sequence>
<dbReference type="AlphaFoldDB" id="A0A0R1HY07"/>
<evidence type="ECO:0000313" key="3">
    <source>
        <dbReference type="EMBL" id="KRK49459.1"/>
    </source>
</evidence>
<dbReference type="Proteomes" id="UP000050911">
    <property type="component" value="Unassembled WGS sequence"/>
</dbReference>
<dbReference type="Pfam" id="PF05979">
    <property type="entry name" value="DUF896"/>
    <property type="match status" value="1"/>
</dbReference>
<reference evidence="3 4" key="1">
    <citation type="journal article" date="2015" name="Genome Announc.">
        <title>Expanding the biotechnology potential of lactobacilli through comparative genomics of 213 strains and associated genera.</title>
        <authorList>
            <person name="Sun Z."/>
            <person name="Harris H.M."/>
            <person name="McCann A."/>
            <person name="Guo C."/>
            <person name="Argimon S."/>
            <person name="Zhang W."/>
            <person name="Yang X."/>
            <person name="Jeffery I.B."/>
            <person name="Cooney J.C."/>
            <person name="Kagawa T.F."/>
            <person name="Liu W."/>
            <person name="Song Y."/>
            <person name="Salvetti E."/>
            <person name="Wrobel A."/>
            <person name="Rasinkangas P."/>
            <person name="Parkhill J."/>
            <person name="Rea M.C."/>
            <person name="O'Sullivan O."/>
            <person name="Ritari J."/>
            <person name="Douillard F.P."/>
            <person name="Paul Ross R."/>
            <person name="Yang R."/>
            <person name="Briner A.E."/>
            <person name="Felis G.E."/>
            <person name="de Vos W.M."/>
            <person name="Barrangou R."/>
            <person name="Klaenhammer T.R."/>
            <person name="Caufield P.W."/>
            <person name="Cui Y."/>
            <person name="Zhang H."/>
            <person name="O'Toole P.W."/>
        </authorList>
    </citation>
    <scope>NUCLEOTIDE SEQUENCE [LARGE SCALE GENOMIC DNA]</scope>
    <source>
        <strain evidence="3 4">JCM 15530</strain>
    </source>
</reference>
<organism evidence="3 4">
    <name type="scientific">Secundilactobacillus kimchicus JCM 15530</name>
    <dbReference type="NCBI Taxonomy" id="1302272"/>
    <lineage>
        <taxon>Bacteria</taxon>
        <taxon>Bacillati</taxon>
        <taxon>Bacillota</taxon>
        <taxon>Bacilli</taxon>
        <taxon>Lactobacillales</taxon>
        <taxon>Lactobacillaceae</taxon>
        <taxon>Secundilactobacillus</taxon>
    </lineage>
</organism>
<gene>
    <name evidence="3" type="ORF">FC96_GL000386</name>
</gene>
<dbReference type="STRING" id="1302272.FC96_GL000386"/>
<proteinExistence type="inferred from homology"/>
<dbReference type="PANTHER" id="PTHR37300:SF1">
    <property type="entry name" value="UPF0291 PROTEIN YNZC"/>
    <property type="match status" value="1"/>
</dbReference>
<protein>
    <recommendedName>
        <fullName evidence="2">UPF0291 protein FC96_GL000386</fullName>
    </recommendedName>
</protein>
<dbReference type="Gene3D" id="1.10.287.540">
    <property type="entry name" value="Helix hairpin bin"/>
    <property type="match status" value="1"/>
</dbReference>
<evidence type="ECO:0000256" key="1">
    <source>
        <dbReference type="ARBA" id="ARBA00022490"/>
    </source>
</evidence>
<dbReference type="PANTHER" id="PTHR37300">
    <property type="entry name" value="UPF0291 PROTEIN CBO2609/CLC_2481"/>
    <property type="match status" value="1"/>
</dbReference>
<dbReference type="EMBL" id="AZCX01000001">
    <property type="protein sequence ID" value="KRK49459.1"/>
    <property type="molecule type" value="Genomic_DNA"/>
</dbReference>
<keyword evidence="1 2" id="KW-0963">Cytoplasm</keyword>
<dbReference type="PATRIC" id="fig|1302272.5.peg.383"/>
<comment type="similarity">
    <text evidence="2">Belongs to the UPF0291 family.</text>
</comment>
<dbReference type="GO" id="GO:0005737">
    <property type="term" value="C:cytoplasm"/>
    <property type="evidence" value="ECO:0007669"/>
    <property type="project" value="UniProtKB-SubCell"/>
</dbReference>
<comment type="caution">
    <text evidence="3">The sequence shown here is derived from an EMBL/GenBank/DDBJ whole genome shotgun (WGS) entry which is preliminary data.</text>
</comment>
<comment type="subcellular location">
    <subcellularLocation>
        <location evidence="2">Cytoplasm</location>
    </subcellularLocation>
</comment>
<dbReference type="HAMAP" id="MF_01103">
    <property type="entry name" value="UPF0291"/>
    <property type="match status" value="1"/>
</dbReference>
<accession>A0A0R1HY07</accession>
<evidence type="ECO:0000313" key="4">
    <source>
        <dbReference type="Proteomes" id="UP000050911"/>
    </source>
</evidence>
<keyword evidence="4" id="KW-1185">Reference proteome</keyword>